<dbReference type="EMBL" id="BMRG01000013">
    <property type="protein sequence ID" value="GGP72426.1"/>
    <property type="molecule type" value="Genomic_DNA"/>
</dbReference>
<dbReference type="AlphaFoldDB" id="A0A918EF89"/>
<dbReference type="Proteomes" id="UP000639606">
    <property type="component" value="Unassembled WGS sequence"/>
</dbReference>
<reference evidence="2" key="1">
    <citation type="journal article" date="2014" name="Int. J. Syst. Evol. Microbiol.">
        <title>Complete genome sequence of Corynebacterium casei LMG S-19264T (=DSM 44701T), isolated from a smear-ripened cheese.</title>
        <authorList>
            <consortium name="US DOE Joint Genome Institute (JGI-PGF)"/>
            <person name="Walter F."/>
            <person name="Albersmeier A."/>
            <person name="Kalinowski J."/>
            <person name="Ruckert C."/>
        </authorList>
    </citation>
    <scope>NUCLEOTIDE SEQUENCE</scope>
    <source>
        <strain evidence="2">JCM 3313</strain>
    </source>
</reference>
<keyword evidence="3" id="KW-1185">Reference proteome</keyword>
<protein>
    <submittedName>
        <fullName evidence="2">Uncharacterized protein</fullName>
    </submittedName>
</protein>
<reference evidence="2" key="2">
    <citation type="submission" date="2020-09" db="EMBL/GenBank/DDBJ databases">
        <authorList>
            <person name="Sun Q."/>
            <person name="Ohkuma M."/>
        </authorList>
    </citation>
    <scope>NUCLEOTIDE SEQUENCE</scope>
    <source>
        <strain evidence="2">JCM 3313</strain>
    </source>
</reference>
<evidence type="ECO:0000313" key="3">
    <source>
        <dbReference type="Proteomes" id="UP000639606"/>
    </source>
</evidence>
<gene>
    <name evidence="2" type="ORF">GCM10010185_52110</name>
</gene>
<sequence length="72" mass="8077">MVTAELRRVVLRSTFPRGKWRIPPTRRDLRSAPVPDLVNRASARPRPTGCGTDPVPGAVEYAIRFWTCETDG</sequence>
<evidence type="ECO:0000256" key="1">
    <source>
        <dbReference type="SAM" id="MobiDB-lite"/>
    </source>
</evidence>
<name>A0A918EF89_9PSEU</name>
<evidence type="ECO:0000313" key="2">
    <source>
        <dbReference type="EMBL" id="GGP72426.1"/>
    </source>
</evidence>
<organism evidence="2 3">
    <name type="scientific">Saccharothrix coeruleofusca</name>
    <dbReference type="NCBI Taxonomy" id="33919"/>
    <lineage>
        <taxon>Bacteria</taxon>
        <taxon>Bacillati</taxon>
        <taxon>Actinomycetota</taxon>
        <taxon>Actinomycetes</taxon>
        <taxon>Pseudonocardiales</taxon>
        <taxon>Pseudonocardiaceae</taxon>
        <taxon>Saccharothrix</taxon>
    </lineage>
</organism>
<accession>A0A918EF89</accession>
<comment type="caution">
    <text evidence="2">The sequence shown here is derived from an EMBL/GenBank/DDBJ whole genome shotgun (WGS) entry which is preliminary data.</text>
</comment>
<proteinExistence type="predicted"/>
<feature type="region of interest" description="Disordered" evidence="1">
    <location>
        <begin position="22"/>
        <end position="53"/>
    </location>
</feature>